<dbReference type="EMBL" id="NBAG03000460">
    <property type="protein sequence ID" value="PNI21955.1"/>
    <property type="molecule type" value="Genomic_DNA"/>
</dbReference>
<dbReference type="PANTHER" id="PTHR32083">
    <property type="entry name" value="CILIA AND FLAGELLA-ASSOCIATED PROTEIN 58-RELATED"/>
    <property type="match status" value="1"/>
</dbReference>
<feature type="region of interest" description="Disordered" evidence="2">
    <location>
        <begin position="1"/>
        <end position="22"/>
    </location>
</feature>
<dbReference type="Proteomes" id="UP000236370">
    <property type="component" value="Unassembled WGS sequence"/>
</dbReference>
<keyword evidence="1" id="KW-0175">Coiled coil</keyword>
<gene>
    <name evidence="3" type="ORF">CK820_G0047769</name>
</gene>
<evidence type="ECO:0000313" key="4">
    <source>
        <dbReference type="Proteomes" id="UP000236370"/>
    </source>
</evidence>
<reference evidence="3 4" key="1">
    <citation type="submission" date="2017-12" db="EMBL/GenBank/DDBJ databases">
        <title>High-resolution comparative analysis of great ape genomes.</title>
        <authorList>
            <person name="Pollen A."/>
            <person name="Hastie A."/>
            <person name="Hormozdiari F."/>
            <person name="Dougherty M."/>
            <person name="Liu R."/>
            <person name="Chaisson M."/>
            <person name="Hoppe E."/>
            <person name="Hill C."/>
            <person name="Pang A."/>
            <person name="Hillier L."/>
            <person name="Baker C."/>
            <person name="Armstrong J."/>
            <person name="Shendure J."/>
            <person name="Paten B."/>
            <person name="Wilson R."/>
            <person name="Chao H."/>
            <person name="Schneider V."/>
            <person name="Ventura M."/>
            <person name="Kronenberg Z."/>
            <person name="Murali S."/>
            <person name="Gordon D."/>
            <person name="Cantsilieris S."/>
            <person name="Munson K."/>
            <person name="Nelson B."/>
            <person name="Raja A."/>
            <person name="Underwood J."/>
            <person name="Diekhans M."/>
            <person name="Fiddes I."/>
            <person name="Haussler D."/>
            <person name="Eichler E."/>
        </authorList>
    </citation>
    <scope>NUCLEOTIDE SEQUENCE [LARGE SCALE GENOMIC DNA]</scope>
    <source>
        <strain evidence="3">Yerkes chimp pedigree #C0471</strain>
    </source>
</reference>
<name>A0A2J8JGP9_PANTR</name>
<dbReference type="PANTHER" id="PTHR32083:SF34">
    <property type="entry name" value="COILED-COIL DOMAIN-CONTAINING PROTEIN 146"/>
    <property type="match status" value="1"/>
</dbReference>
<evidence type="ECO:0000256" key="2">
    <source>
        <dbReference type="SAM" id="MobiDB-lite"/>
    </source>
</evidence>
<accession>A0A2J8JGP9</accession>
<feature type="compositionally biased region" description="Acidic residues" evidence="2">
    <location>
        <begin position="1"/>
        <end position="17"/>
    </location>
</feature>
<feature type="non-terminal residue" evidence="3">
    <location>
        <position position="170"/>
    </location>
</feature>
<evidence type="ECO:0000313" key="3">
    <source>
        <dbReference type="EMBL" id="PNI21955.1"/>
    </source>
</evidence>
<proteinExistence type="predicted"/>
<evidence type="ECO:0000256" key="1">
    <source>
        <dbReference type="ARBA" id="ARBA00023054"/>
    </source>
</evidence>
<dbReference type="SMR" id="A0A2J8JGP9"/>
<dbReference type="AlphaFoldDB" id="A0A2J8JGP9"/>
<protein>
    <submittedName>
        <fullName evidence="3">CCDC146 isoform 2</fullName>
    </submittedName>
</protein>
<organism evidence="3 4">
    <name type="scientific">Pan troglodytes</name>
    <name type="common">Chimpanzee</name>
    <dbReference type="NCBI Taxonomy" id="9598"/>
    <lineage>
        <taxon>Eukaryota</taxon>
        <taxon>Metazoa</taxon>
        <taxon>Chordata</taxon>
        <taxon>Craniata</taxon>
        <taxon>Vertebrata</taxon>
        <taxon>Euteleostomi</taxon>
        <taxon>Mammalia</taxon>
        <taxon>Eutheria</taxon>
        <taxon>Euarchontoglires</taxon>
        <taxon>Primates</taxon>
        <taxon>Haplorrhini</taxon>
        <taxon>Catarrhini</taxon>
        <taxon>Hominidae</taxon>
        <taxon>Pan</taxon>
    </lineage>
</organism>
<sequence length="170" mass="19981">MEDSSTDTEKEEEEEKDEKDQEPIYAIVPTINIQDERFVDLSETPAFIFLHELHAMGKLPGTRMAALKAKYTLLHDAVMSTQESEVQLLQNAKRFTEQIQQQQFHLQQADNFPEAFSTEVSKMREQLLKYQNEYNAVKEREFHNQYRLNSLKEEKIIIVKEFEKITKPGV</sequence>
<comment type="caution">
    <text evidence="3">The sequence shown here is derived from an EMBL/GenBank/DDBJ whole genome shotgun (WGS) entry which is preliminary data.</text>
</comment>